<evidence type="ECO:0000313" key="2">
    <source>
        <dbReference type="Proteomes" id="UP001233999"/>
    </source>
</evidence>
<dbReference type="EMBL" id="JASPKZ010008821">
    <property type="protein sequence ID" value="KAJ9578957.1"/>
    <property type="molecule type" value="Genomic_DNA"/>
</dbReference>
<dbReference type="PANTHER" id="PTHR11012">
    <property type="entry name" value="PROTEIN KINASE-LIKE DOMAIN-CONTAINING"/>
    <property type="match status" value="1"/>
</dbReference>
<gene>
    <name evidence="1" type="ORF">L9F63_024936</name>
</gene>
<name>A0AAD7ZF18_DIPPU</name>
<sequence length="119" mass="13604">RNIVTETFLREATFYSDISNLMSKENFKNESKSITAKCMYTNMEPSHEVIVLDDLKKRGFRVTKVALGLDLKHCLLVMRTVAHYHASTVKRIKHCFNPSWIASLSSTQMVVCHNSLTPV</sequence>
<organism evidence="1 2">
    <name type="scientific">Diploptera punctata</name>
    <name type="common">Pacific beetle cockroach</name>
    <dbReference type="NCBI Taxonomy" id="6984"/>
    <lineage>
        <taxon>Eukaryota</taxon>
        <taxon>Metazoa</taxon>
        <taxon>Ecdysozoa</taxon>
        <taxon>Arthropoda</taxon>
        <taxon>Hexapoda</taxon>
        <taxon>Insecta</taxon>
        <taxon>Pterygota</taxon>
        <taxon>Neoptera</taxon>
        <taxon>Polyneoptera</taxon>
        <taxon>Dictyoptera</taxon>
        <taxon>Blattodea</taxon>
        <taxon>Blaberoidea</taxon>
        <taxon>Blaberidae</taxon>
        <taxon>Diplopterinae</taxon>
        <taxon>Diploptera</taxon>
    </lineage>
</organism>
<dbReference type="Pfam" id="PF02958">
    <property type="entry name" value="EcKL"/>
    <property type="match status" value="1"/>
</dbReference>
<protein>
    <submittedName>
        <fullName evidence="1">Uncharacterized protein</fullName>
    </submittedName>
</protein>
<evidence type="ECO:0000313" key="1">
    <source>
        <dbReference type="EMBL" id="KAJ9578957.1"/>
    </source>
</evidence>
<dbReference type="AlphaFoldDB" id="A0AAD7ZF18"/>
<accession>A0AAD7ZF18</accession>
<reference evidence="1" key="1">
    <citation type="journal article" date="2023" name="IScience">
        <title>Live-bearing cockroach genome reveals convergent evolutionary mechanisms linked to viviparity in insects and beyond.</title>
        <authorList>
            <person name="Fouks B."/>
            <person name="Harrison M.C."/>
            <person name="Mikhailova A.A."/>
            <person name="Marchal E."/>
            <person name="English S."/>
            <person name="Carruthers M."/>
            <person name="Jennings E.C."/>
            <person name="Chiamaka E.L."/>
            <person name="Frigard R.A."/>
            <person name="Pippel M."/>
            <person name="Attardo G.M."/>
            <person name="Benoit J.B."/>
            <person name="Bornberg-Bauer E."/>
            <person name="Tobe S.S."/>
        </authorList>
    </citation>
    <scope>NUCLEOTIDE SEQUENCE</scope>
    <source>
        <strain evidence="1">Stay&amp;Tobe</strain>
    </source>
</reference>
<feature type="non-terminal residue" evidence="1">
    <location>
        <position position="1"/>
    </location>
</feature>
<dbReference type="InterPro" id="IPR004119">
    <property type="entry name" value="EcKL"/>
</dbReference>
<comment type="caution">
    <text evidence="1">The sequence shown here is derived from an EMBL/GenBank/DDBJ whole genome shotgun (WGS) entry which is preliminary data.</text>
</comment>
<dbReference type="Proteomes" id="UP001233999">
    <property type="component" value="Unassembled WGS sequence"/>
</dbReference>
<keyword evidence="2" id="KW-1185">Reference proteome</keyword>
<proteinExistence type="predicted"/>
<reference evidence="1" key="2">
    <citation type="submission" date="2023-05" db="EMBL/GenBank/DDBJ databases">
        <authorList>
            <person name="Fouks B."/>
        </authorList>
    </citation>
    <scope>NUCLEOTIDE SEQUENCE</scope>
    <source>
        <strain evidence="1">Stay&amp;Tobe</strain>
        <tissue evidence="1">Testes</tissue>
    </source>
</reference>
<dbReference type="PANTHER" id="PTHR11012:SF30">
    <property type="entry name" value="PROTEIN KINASE-LIKE DOMAIN-CONTAINING"/>
    <property type="match status" value="1"/>
</dbReference>